<comment type="caution">
    <text evidence="2">The sequence shown here is derived from an EMBL/GenBank/DDBJ whole genome shotgun (WGS) entry which is preliminary data.</text>
</comment>
<dbReference type="EMBL" id="JACEIK010001092">
    <property type="protein sequence ID" value="MCD7465887.1"/>
    <property type="molecule type" value="Genomic_DNA"/>
</dbReference>
<proteinExistence type="predicted"/>
<sequence>MVACDVPFDPLRVNDALGRGRKKRRETSNNEGTRAEGPVEPVHPDLLVCLSISRERKRGFSRPLPGDRMPQVAKEDIPAFSFLSEFEDEKANNLSGGNDDASS</sequence>
<protein>
    <submittedName>
        <fullName evidence="2">Uncharacterized protein</fullName>
    </submittedName>
</protein>
<keyword evidence="3" id="KW-1185">Reference proteome</keyword>
<evidence type="ECO:0000313" key="3">
    <source>
        <dbReference type="Proteomes" id="UP000823775"/>
    </source>
</evidence>
<organism evidence="2 3">
    <name type="scientific">Datura stramonium</name>
    <name type="common">Jimsonweed</name>
    <name type="synonym">Common thornapple</name>
    <dbReference type="NCBI Taxonomy" id="4076"/>
    <lineage>
        <taxon>Eukaryota</taxon>
        <taxon>Viridiplantae</taxon>
        <taxon>Streptophyta</taxon>
        <taxon>Embryophyta</taxon>
        <taxon>Tracheophyta</taxon>
        <taxon>Spermatophyta</taxon>
        <taxon>Magnoliopsida</taxon>
        <taxon>eudicotyledons</taxon>
        <taxon>Gunneridae</taxon>
        <taxon>Pentapetalae</taxon>
        <taxon>asterids</taxon>
        <taxon>lamiids</taxon>
        <taxon>Solanales</taxon>
        <taxon>Solanaceae</taxon>
        <taxon>Solanoideae</taxon>
        <taxon>Datureae</taxon>
        <taxon>Datura</taxon>
    </lineage>
</organism>
<name>A0ABS8T5M3_DATST</name>
<accession>A0ABS8T5M3</accession>
<reference evidence="2 3" key="1">
    <citation type="journal article" date="2021" name="BMC Genomics">
        <title>Datura genome reveals duplications of psychoactive alkaloid biosynthetic genes and high mutation rate following tissue culture.</title>
        <authorList>
            <person name="Rajewski A."/>
            <person name="Carter-House D."/>
            <person name="Stajich J."/>
            <person name="Litt A."/>
        </authorList>
    </citation>
    <scope>NUCLEOTIDE SEQUENCE [LARGE SCALE GENOMIC DNA]</scope>
    <source>
        <strain evidence="2">AR-01</strain>
    </source>
</reference>
<evidence type="ECO:0000313" key="2">
    <source>
        <dbReference type="EMBL" id="MCD7465887.1"/>
    </source>
</evidence>
<evidence type="ECO:0000256" key="1">
    <source>
        <dbReference type="SAM" id="MobiDB-lite"/>
    </source>
</evidence>
<dbReference type="Proteomes" id="UP000823775">
    <property type="component" value="Unassembled WGS sequence"/>
</dbReference>
<gene>
    <name evidence="2" type="ORF">HAX54_002083</name>
</gene>
<feature type="region of interest" description="Disordered" evidence="1">
    <location>
        <begin position="16"/>
        <end position="40"/>
    </location>
</feature>